<dbReference type="GeneID" id="63733846"/>
<comment type="subunit">
    <text evidence="3">Component of the SRB8-11 complex, which itself associates with the Mediator complex.</text>
</comment>
<evidence type="ECO:0000259" key="13">
    <source>
        <dbReference type="SMART" id="SM01281"/>
    </source>
</evidence>
<evidence type="ECO:0000256" key="4">
    <source>
        <dbReference type="ARBA" id="ARBA00019622"/>
    </source>
</evidence>
<feature type="compositionally biased region" description="Polar residues" evidence="12">
    <location>
        <begin position="1521"/>
        <end position="1546"/>
    </location>
</feature>
<feature type="region of interest" description="Disordered" evidence="12">
    <location>
        <begin position="136"/>
        <end position="190"/>
    </location>
</feature>
<dbReference type="PANTHER" id="PTHR46567:SF1">
    <property type="entry name" value="MEDIATOR OF RNA POLYMERASE II TRANSCRIPTION SUBUNIT 12"/>
    <property type="match status" value="1"/>
</dbReference>
<evidence type="ECO:0000256" key="11">
    <source>
        <dbReference type="ARBA" id="ARBA00032010"/>
    </source>
</evidence>
<evidence type="ECO:0000256" key="9">
    <source>
        <dbReference type="ARBA" id="ARBA00023242"/>
    </source>
</evidence>
<feature type="compositionally biased region" description="Polar residues" evidence="12">
    <location>
        <begin position="170"/>
        <end position="190"/>
    </location>
</feature>
<evidence type="ECO:0000256" key="8">
    <source>
        <dbReference type="ARBA" id="ARBA00023163"/>
    </source>
</evidence>
<evidence type="ECO:0000256" key="12">
    <source>
        <dbReference type="SAM" id="MobiDB-lite"/>
    </source>
</evidence>
<dbReference type="OrthoDB" id="20828at2759"/>
<dbReference type="GO" id="GO:0006357">
    <property type="term" value="P:regulation of transcription by RNA polymerase II"/>
    <property type="evidence" value="ECO:0007669"/>
    <property type="project" value="InterPro"/>
</dbReference>
<dbReference type="EMBL" id="KV878127">
    <property type="protein sequence ID" value="OJJ00655.1"/>
    <property type="molecule type" value="Genomic_DNA"/>
</dbReference>
<dbReference type="PANTHER" id="PTHR46567">
    <property type="entry name" value="MEDIATOR OF RNA POLYMERASE II TRANSCRIPTION SUBUNIT 12"/>
    <property type="match status" value="1"/>
</dbReference>
<evidence type="ECO:0000256" key="1">
    <source>
        <dbReference type="ARBA" id="ARBA00004123"/>
    </source>
</evidence>
<evidence type="ECO:0000313" key="14">
    <source>
        <dbReference type="EMBL" id="OJJ00655.1"/>
    </source>
</evidence>
<feature type="compositionally biased region" description="Low complexity" evidence="12">
    <location>
        <begin position="1497"/>
        <end position="1520"/>
    </location>
</feature>
<evidence type="ECO:0000256" key="2">
    <source>
        <dbReference type="ARBA" id="ARBA00010289"/>
    </source>
</evidence>
<dbReference type="RefSeq" id="XP_040666417.1">
    <property type="nucleotide sequence ID" value="XM_040818335.1"/>
</dbReference>
<keyword evidence="6" id="KW-0805">Transcription regulation</keyword>
<feature type="domain" description="Mediator complex subunit Med12" evidence="13">
    <location>
        <begin position="284"/>
        <end position="347"/>
    </location>
</feature>
<dbReference type="GO" id="GO:0016592">
    <property type="term" value="C:mediator complex"/>
    <property type="evidence" value="ECO:0007669"/>
    <property type="project" value="InterPro"/>
</dbReference>
<keyword evidence="5" id="KW-0678">Repressor</keyword>
<dbReference type="SMART" id="SM01281">
    <property type="entry name" value="Med12"/>
    <property type="match status" value="1"/>
</dbReference>
<evidence type="ECO:0000256" key="7">
    <source>
        <dbReference type="ARBA" id="ARBA00023159"/>
    </source>
</evidence>
<keyword evidence="9" id="KW-0539">Nucleus</keyword>
<dbReference type="InterPro" id="IPR057344">
    <property type="entry name" value="ARM_SRB8"/>
</dbReference>
<evidence type="ECO:0000256" key="6">
    <source>
        <dbReference type="ARBA" id="ARBA00023015"/>
    </source>
</evidence>
<dbReference type="Pfam" id="PF25326">
    <property type="entry name" value="ARM_SRB8"/>
    <property type="match status" value="1"/>
</dbReference>
<feature type="region of interest" description="Disordered" evidence="12">
    <location>
        <begin position="1"/>
        <end position="114"/>
    </location>
</feature>
<dbReference type="GO" id="GO:0003712">
    <property type="term" value="F:transcription coregulator activity"/>
    <property type="evidence" value="ECO:0007669"/>
    <property type="project" value="InterPro"/>
</dbReference>
<feature type="compositionally biased region" description="Pro residues" evidence="12">
    <location>
        <begin position="152"/>
        <end position="161"/>
    </location>
</feature>
<keyword evidence="7" id="KW-0010">Activator</keyword>
<gene>
    <name evidence="14" type="ORF">ASPVEDRAFT_885031</name>
</gene>
<proteinExistence type="inferred from homology"/>
<keyword evidence="8" id="KW-0804">Transcription</keyword>
<reference evidence="15" key="1">
    <citation type="journal article" date="2017" name="Genome Biol.">
        <title>Comparative genomics reveals high biological diversity and specific adaptations in the industrially and medically important fungal genus Aspergillus.</title>
        <authorList>
            <person name="de Vries R.P."/>
            <person name="Riley R."/>
            <person name="Wiebenga A."/>
            <person name="Aguilar-Osorio G."/>
            <person name="Amillis S."/>
            <person name="Uchima C.A."/>
            <person name="Anderluh G."/>
            <person name="Asadollahi M."/>
            <person name="Askin M."/>
            <person name="Barry K."/>
            <person name="Battaglia E."/>
            <person name="Bayram O."/>
            <person name="Benocci T."/>
            <person name="Braus-Stromeyer S.A."/>
            <person name="Caldana C."/>
            <person name="Canovas D."/>
            <person name="Cerqueira G.C."/>
            <person name="Chen F."/>
            <person name="Chen W."/>
            <person name="Choi C."/>
            <person name="Clum A."/>
            <person name="Dos Santos R.A."/>
            <person name="Damasio A.R."/>
            <person name="Diallinas G."/>
            <person name="Emri T."/>
            <person name="Fekete E."/>
            <person name="Flipphi M."/>
            <person name="Freyberg S."/>
            <person name="Gallo A."/>
            <person name="Gournas C."/>
            <person name="Habgood R."/>
            <person name="Hainaut M."/>
            <person name="Harispe M.L."/>
            <person name="Henrissat B."/>
            <person name="Hilden K.S."/>
            <person name="Hope R."/>
            <person name="Hossain A."/>
            <person name="Karabika E."/>
            <person name="Karaffa L."/>
            <person name="Karanyi Z."/>
            <person name="Krasevec N."/>
            <person name="Kuo A."/>
            <person name="Kusch H."/>
            <person name="LaButti K."/>
            <person name="Lagendijk E.L."/>
            <person name="Lapidus A."/>
            <person name="Levasseur A."/>
            <person name="Lindquist E."/>
            <person name="Lipzen A."/>
            <person name="Logrieco A.F."/>
            <person name="MacCabe A."/>
            <person name="Maekelae M.R."/>
            <person name="Malavazi I."/>
            <person name="Melin P."/>
            <person name="Meyer V."/>
            <person name="Mielnichuk N."/>
            <person name="Miskei M."/>
            <person name="Molnar A.P."/>
            <person name="Mule G."/>
            <person name="Ngan C.Y."/>
            <person name="Orejas M."/>
            <person name="Orosz E."/>
            <person name="Ouedraogo J.P."/>
            <person name="Overkamp K.M."/>
            <person name="Park H.-S."/>
            <person name="Perrone G."/>
            <person name="Piumi F."/>
            <person name="Punt P.J."/>
            <person name="Ram A.F."/>
            <person name="Ramon A."/>
            <person name="Rauscher S."/>
            <person name="Record E."/>
            <person name="Riano-Pachon D.M."/>
            <person name="Robert V."/>
            <person name="Roehrig J."/>
            <person name="Ruller R."/>
            <person name="Salamov A."/>
            <person name="Salih N.S."/>
            <person name="Samson R.A."/>
            <person name="Sandor E."/>
            <person name="Sanguinetti M."/>
            <person name="Schuetze T."/>
            <person name="Sepcic K."/>
            <person name="Shelest E."/>
            <person name="Sherlock G."/>
            <person name="Sophianopoulou V."/>
            <person name="Squina F.M."/>
            <person name="Sun H."/>
            <person name="Susca A."/>
            <person name="Todd R.B."/>
            <person name="Tsang A."/>
            <person name="Unkles S.E."/>
            <person name="van de Wiele N."/>
            <person name="van Rossen-Uffink D."/>
            <person name="Oliveira J.V."/>
            <person name="Vesth T.C."/>
            <person name="Visser J."/>
            <person name="Yu J.-H."/>
            <person name="Zhou M."/>
            <person name="Andersen M.R."/>
            <person name="Archer D.B."/>
            <person name="Baker S.E."/>
            <person name="Benoit I."/>
            <person name="Brakhage A.A."/>
            <person name="Braus G.H."/>
            <person name="Fischer R."/>
            <person name="Frisvad J.C."/>
            <person name="Goldman G.H."/>
            <person name="Houbraken J."/>
            <person name="Oakley B."/>
            <person name="Pocsi I."/>
            <person name="Scazzocchio C."/>
            <person name="Seiboth B."/>
            <person name="vanKuyk P.A."/>
            <person name="Wortman J."/>
            <person name="Dyer P.S."/>
            <person name="Grigoriev I.V."/>
        </authorList>
    </citation>
    <scope>NUCLEOTIDE SEQUENCE [LARGE SCALE GENOMIC DNA]</scope>
    <source>
        <strain evidence="15">CBS 583.65</strain>
    </source>
</reference>
<dbReference type="InterPro" id="IPR019035">
    <property type="entry name" value="Mediator_Med12"/>
</dbReference>
<dbReference type="STRING" id="1036611.A0A1L9PGT6"/>
<protein>
    <recommendedName>
        <fullName evidence="4">Mediator of RNA polymerase II transcription subunit 12</fullName>
    </recommendedName>
    <alternativeName>
        <fullName evidence="11">Mediator complex subunit 12</fullName>
    </alternativeName>
</protein>
<name>A0A1L9PGT6_ASPVE</name>
<comment type="subcellular location">
    <subcellularLocation>
        <location evidence="1">Nucleus</location>
    </subcellularLocation>
</comment>
<evidence type="ECO:0000256" key="3">
    <source>
        <dbReference type="ARBA" id="ARBA00011629"/>
    </source>
</evidence>
<evidence type="ECO:0000313" key="15">
    <source>
        <dbReference type="Proteomes" id="UP000184073"/>
    </source>
</evidence>
<dbReference type="Proteomes" id="UP000184073">
    <property type="component" value="Unassembled WGS sequence"/>
</dbReference>
<feature type="region of interest" description="Disordered" evidence="12">
    <location>
        <begin position="1493"/>
        <end position="1546"/>
    </location>
</feature>
<dbReference type="Pfam" id="PF09497">
    <property type="entry name" value="Med12"/>
    <property type="match status" value="1"/>
</dbReference>
<accession>A0A1L9PGT6</accession>
<keyword evidence="15" id="KW-1185">Reference proteome</keyword>
<evidence type="ECO:0000256" key="5">
    <source>
        <dbReference type="ARBA" id="ARBA00022491"/>
    </source>
</evidence>
<feature type="compositionally biased region" description="Basic and acidic residues" evidence="12">
    <location>
        <begin position="67"/>
        <end position="79"/>
    </location>
</feature>
<evidence type="ECO:0000256" key="10">
    <source>
        <dbReference type="ARBA" id="ARBA00025661"/>
    </source>
</evidence>
<sequence length="1596" mass="176158">MIPHSSAGVQSWGHPLRKLDNGSGRVDASQAPSLSDFRSETQQSTPVLPPHTGQPAVIDLTSSINDAQEREPPAKRLRLDVSAGSSAKDASPAPATGGDSRVTPGIANAKPSSLSWRGRPVWSFQAMVSEATNGGEVMEDDAGLTPEGKKPASPPPFPPLPWKGAPPEQYGNNATKISESPTSKEVQTTPFRVQIPSIAPALKGDRIADFAPWTGDHPEDALNDQTVKQGYYDRTQVSQTESNTARPSLYAQLKHRSGLQMLSSVFMAALEKRQNHNTVNAPSTFKPPPRVTLTDNKREAWLRDLANPSVPLRRLSRTIPHGIRGKALLDQCLSKLIPVSRAVWLAKCVGANEIRAFKRKGTSGSLAIGLEAKWVREWTSGVQQFLEGVVGACGSTGWKSKMTYAASLTARLFFERLLDHDQYFTWFLASLEASPLNMIPVWLLMLGIYWDSLLRYRKRGRRLAEVLLEKLRQITELRRPILLQPLADRLSSYIRKLVLEHTSSVILPNLWETHRNLILSCLKMKETADKTIFETLAERNTRVQLPKSRPESTEQSAQQRVVQLFDSIRSSHDISSTSTACLNALEDRVTLVAKLLEWSATRFRSGLRRVYTAARLLRKWKMSGIDIDTYIILFVSNVQDTSQLDMDNIYHVISELVRSQTFSISRYLQWLMAKGVARNAGGDNNEVLAGDTLLLTQLPLGRLPEHVRNLRYTLLARTGMSVTEESSTIQDLKLAISQRLPNIFQVKDSNKVFTELPQPNLTWAVKSEVSIWIRQGVAKHLRDTTRKIAGRPFSIDSKVSALIPEEFYCVREILEGFGDLSILADVIKQATECDDNTVLASASDTVNYHFDALSIIGATSDLFRGLVGAYARLKRFGTLNLDFTFSLIELGLRIPEESGTVSLLRQDLARIESKSALAAPSPLSDHIPTTFSDTDASFQEKLDQLLSCGNGIDESTLGSVFHSLTKILTFGSGTTKLSAKDACRYLAYLRPFSPKYFDIMLVRYVCGLLKSSSRPTMSRILAPLIGVGCVTIHSFVLLVNKLSAPENAVPAIPNMSSLRLDVLELLIPQSEPNTDLVTYRFHLAQQEFLVKYSDETLSIINDAIPLFDSLEDATLGTRRPDLQACTAKLLRSLLTQNSSSVAEYCMRELTGNSSFTTVLGKAVDLLLRFDSQDDVDPSAQAEQVILMNNDFSLPFCQLKLQLLFHANPGDEVKNNIVDVMFKAAVADSRSKKSHWVGLVNLMNQDAARQIRERAESGFFSVAMFDEPADDLISSDGAASTDAIDSAKLYLTIIEKLAHNIPEAGVPSVTPLLVERLDLLLQKLIIMQTNTNSFAENRNVSSSGPVVMARFNFERSLAFWFSALLRMTVLHRTAFNAPASHGHKAGSLQEQTRLLVSIFCISLARLPDNIIHLFPTANYFPHTVQPKNFRPCPGILLQTHALDVAASLIDSFPDEARLQCGRFLKEKCPPFLQFQNDHRFLYLLGPMADTTTHNSQLPASISSPAAGGSTPTPTPSGNASAGPSNQSQQVAASTGSVPGSSESTNSVADRLRIQHRGRIIGPYPVRPWELLEDAAPILGVNDTAVSLKLFDARRVRA</sequence>
<comment type="function">
    <text evidence="10">Component of the SRB8-11 complex. The SRB8-11 complex is a regulatory module of the Mediator complex which is itself involved in regulation of basal and activated RNA polymerase II-dependent transcription. The SRB8-11 complex may be involved in the transcriptional repression of a subset of genes regulated by Mediator. It may inhibit the association of the Mediator complex with RNA polymerase II to form the holoenzyme complex.</text>
</comment>
<comment type="similarity">
    <text evidence="2">Belongs to the Mediator complex subunit 12 family.</text>
</comment>
<dbReference type="VEuPathDB" id="FungiDB:ASPVEDRAFT_885031"/>
<organism evidence="14 15">
    <name type="scientific">Aspergillus versicolor CBS 583.65</name>
    <dbReference type="NCBI Taxonomy" id="1036611"/>
    <lineage>
        <taxon>Eukaryota</taxon>
        <taxon>Fungi</taxon>
        <taxon>Dikarya</taxon>
        <taxon>Ascomycota</taxon>
        <taxon>Pezizomycotina</taxon>
        <taxon>Eurotiomycetes</taxon>
        <taxon>Eurotiomycetidae</taxon>
        <taxon>Eurotiales</taxon>
        <taxon>Aspergillaceae</taxon>
        <taxon>Aspergillus</taxon>
        <taxon>Aspergillus subgen. Nidulantes</taxon>
    </lineage>
</organism>